<evidence type="ECO:0008006" key="3">
    <source>
        <dbReference type="Google" id="ProtNLM"/>
    </source>
</evidence>
<evidence type="ECO:0000313" key="2">
    <source>
        <dbReference type="Proteomes" id="UP000001520"/>
    </source>
</evidence>
<protein>
    <recommendedName>
        <fullName evidence="3">AbiEi antitoxin C-terminal domain-containing protein</fullName>
    </recommendedName>
</protein>
<organism evidence="1 2">
    <name type="scientific">Deferribacter desulfuricans (strain DSM 14783 / JCM 11476 / NBRC 101012 / SSM1)</name>
    <dbReference type="NCBI Taxonomy" id="639282"/>
    <lineage>
        <taxon>Bacteria</taxon>
        <taxon>Pseudomonadati</taxon>
        <taxon>Deferribacterota</taxon>
        <taxon>Deferribacteres</taxon>
        <taxon>Deferribacterales</taxon>
        <taxon>Deferribacteraceae</taxon>
        <taxon>Deferribacter</taxon>
    </lineage>
</organism>
<dbReference type="eggNOG" id="COG5340">
    <property type="taxonomic scope" value="Bacteria"/>
</dbReference>
<dbReference type="Proteomes" id="UP000001520">
    <property type="component" value="Plasmid megaplasmid pDF308"/>
</dbReference>
<accession>D3PF90</accession>
<geneLocation type="plasmid" evidence="1 2">
    <name>megaplasmid pDF308</name>
</geneLocation>
<sequence>MTRIRDYIKTIPEGTVFTINDVKRFNRNINVNSLATTLSKLAKEGYLKRIGRGKYYRPKNSYLGELPVTWQKVAELYLYDSGYRKRYIGYITGLALYNHYKLSTQVPSELTIATKKRKSKTTLMLSNGMRLSLIPLEFPIRTKDDIRALQYLDLLKYLKQAIDVKPENVIRFLQNELNESSPKFIKKIIGYSLKYSPFVRALLGVILDNTKYRQYASYIKDNLNPLTKFKINFNTNLTNLKKWNIIKT</sequence>
<dbReference type="EMBL" id="AP011530">
    <property type="protein sequence ID" value="BAI81882.1"/>
    <property type="molecule type" value="Genomic_DNA"/>
</dbReference>
<proteinExistence type="predicted"/>
<dbReference type="RefSeq" id="WP_013009094.1">
    <property type="nucleotide sequence ID" value="NC_013940.1"/>
</dbReference>
<reference evidence="1 2" key="1">
    <citation type="journal article" date="2010" name="DNA Res.">
        <title>Bacterial lifestyle in a deep-sea hydrothermal vent chimney revealed by the genome sequence of the thermophilic bacterium Deferribacter desulfuricans SSM1.</title>
        <authorList>
            <person name="Takaki Y."/>
            <person name="Shimamura S."/>
            <person name="Nakagawa S."/>
            <person name="Fukuhara Y."/>
            <person name="Horikawa H."/>
            <person name="Ankai A."/>
            <person name="Harada T."/>
            <person name="Hosoyama A."/>
            <person name="Oguchi A."/>
            <person name="Fukui S."/>
            <person name="Fujita N."/>
            <person name="Takami H."/>
            <person name="Takai K."/>
        </authorList>
    </citation>
    <scope>NUCLEOTIDE SEQUENCE [LARGE SCALE GENOMIC DNA]</scope>
    <source>
        <strain evidence="2">DSM 14783 / JCM 11476 / NBRC 101012 / SSM1</strain>
        <plasmid evidence="2">Plasmid megaplasmid pDF308</plasmid>
    </source>
</reference>
<gene>
    <name evidence="1" type="ordered locus">DEFDS_P262</name>
</gene>
<dbReference type="AlphaFoldDB" id="D3PF90"/>
<name>D3PF90_DEFDS</name>
<dbReference type="KEGG" id="ddf:DEFDS_P262"/>
<evidence type="ECO:0000313" key="1">
    <source>
        <dbReference type="EMBL" id="BAI81882.1"/>
    </source>
</evidence>
<dbReference type="InterPro" id="IPR045738">
    <property type="entry name" value="DUF6088"/>
</dbReference>
<dbReference type="Pfam" id="PF19570">
    <property type="entry name" value="DUF6088"/>
    <property type="match status" value="1"/>
</dbReference>
<keyword evidence="1" id="KW-0614">Plasmid</keyword>
<keyword evidence="2" id="KW-1185">Reference proteome</keyword>
<dbReference type="HOGENOM" id="CLU_097848_0_0_0"/>
<dbReference type="OrthoDB" id="9798200at2"/>